<gene>
    <name evidence="1" type="ORF">AFUS01_LOCUS34285</name>
</gene>
<evidence type="ECO:0000313" key="1">
    <source>
        <dbReference type="EMBL" id="CAG7824107.1"/>
    </source>
</evidence>
<keyword evidence="2" id="KW-1185">Reference proteome</keyword>
<name>A0A8J2L1X6_9HEXA</name>
<dbReference type="Proteomes" id="UP000708208">
    <property type="component" value="Unassembled WGS sequence"/>
</dbReference>
<organism evidence="1 2">
    <name type="scientific">Allacma fusca</name>
    <dbReference type="NCBI Taxonomy" id="39272"/>
    <lineage>
        <taxon>Eukaryota</taxon>
        <taxon>Metazoa</taxon>
        <taxon>Ecdysozoa</taxon>
        <taxon>Arthropoda</taxon>
        <taxon>Hexapoda</taxon>
        <taxon>Collembola</taxon>
        <taxon>Symphypleona</taxon>
        <taxon>Sminthuridae</taxon>
        <taxon>Allacma</taxon>
    </lineage>
</organism>
<proteinExistence type="predicted"/>
<protein>
    <submittedName>
        <fullName evidence="1">Uncharacterized protein</fullName>
    </submittedName>
</protein>
<comment type="caution">
    <text evidence="1">The sequence shown here is derived from an EMBL/GenBank/DDBJ whole genome shotgun (WGS) entry which is preliminary data.</text>
</comment>
<evidence type="ECO:0000313" key="2">
    <source>
        <dbReference type="Proteomes" id="UP000708208"/>
    </source>
</evidence>
<dbReference type="AlphaFoldDB" id="A0A8J2L1X6"/>
<dbReference type="EMBL" id="CAJVCH010531712">
    <property type="protein sequence ID" value="CAG7824107.1"/>
    <property type="molecule type" value="Genomic_DNA"/>
</dbReference>
<reference evidence="1" key="1">
    <citation type="submission" date="2021-06" db="EMBL/GenBank/DDBJ databases">
        <authorList>
            <person name="Hodson N. C."/>
            <person name="Mongue J. A."/>
            <person name="Jaron S. K."/>
        </authorList>
    </citation>
    <scope>NUCLEOTIDE SEQUENCE</scope>
</reference>
<accession>A0A8J2L1X6</accession>
<sequence length="80" mass="8976">MCLTVYLFSKDVPIGEVIDNSGYSSSQNTYINCLRSELHAVTLGCTCRGTFDVRRSRQVHPAASFLPYRCPYLGEIVLKN</sequence>